<reference evidence="2 3" key="1">
    <citation type="journal article" date="2019" name="Int. J. Syst. Evol. Microbiol.">
        <title>Undibacterium piscinae sp. nov., isolated from Korean shiner intestine.</title>
        <authorList>
            <person name="Lee S.Y."/>
            <person name="Kang W."/>
            <person name="Kim P.S."/>
            <person name="Kim H.S."/>
            <person name="Sung H."/>
            <person name="Shin N.R."/>
            <person name="Whon T.W."/>
            <person name="Yun J.H."/>
            <person name="Lee J.Y."/>
            <person name="Lee J.Y."/>
            <person name="Jung M.J."/>
            <person name="Jeong Y.S."/>
            <person name="Tak E.J."/>
            <person name="Han J.E."/>
            <person name="Hyun D.W."/>
            <person name="Kang M.S."/>
            <person name="Lee K.E."/>
            <person name="Lee B.H."/>
            <person name="Bae J.W."/>
        </authorList>
    </citation>
    <scope>NUCLEOTIDE SEQUENCE [LARGE SCALE GENOMIC DNA]</scope>
    <source>
        <strain evidence="2 3">S11R28</strain>
    </source>
</reference>
<evidence type="ECO:0000313" key="3">
    <source>
        <dbReference type="Proteomes" id="UP000274350"/>
    </source>
</evidence>
<feature type="region of interest" description="Disordered" evidence="1">
    <location>
        <begin position="27"/>
        <end position="47"/>
    </location>
</feature>
<keyword evidence="3" id="KW-1185">Reference proteome</keyword>
<dbReference type="KEGG" id="upi:EJG51_014965"/>
<sequence>MWLLALEACGATLLFVFIVWWTMFSGRKPENTTAPTKEVENKTDLPH</sequence>
<proteinExistence type="predicted"/>
<dbReference type="EMBL" id="CP051152">
    <property type="protein sequence ID" value="QJQ06925.1"/>
    <property type="molecule type" value="Genomic_DNA"/>
</dbReference>
<accession>A0A6M4A6X9</accession>
<name>A0A6M4A6X9_9BURK</name>
<protein>
    <submittedName>
        <fullName evidence="2">Uncharacterized protein</fullName>
    </submittedName>
</protein>
<feature type="compositionally biased region" description="Basic and acidic residues" evidence="1">
    <location>
        <begin position="37"/>
        <end position="47"/>
    </location>
</feature>
<dbReference type="Proteomes" id="UP000274350">
    <property type="component" value="Chromosome"/>
</dbReference>
<dbReference type="OrthoDB" id="8781741at2"/>
<gene>
    <name evidence="2" type="ORF">EJG51_014965</name>
</gene>
<evidence type="ECO:0000256" key="1">
    <source>
        <dbReference type="SAM" id="MobiDB-lite"/>
    </source>
</evidence>
<dbReference type="AlphaFoldDB" id="A0A6M4A6X9"/>
<organism evidence="2 3">
    <name type="scientific">Undibacterium piscinae</name>
    <dbReference type="NCBI Taxonomy" id="2495591"/>
    <lineage>
        <taxon>Bacteria</taxon>
        <taxon>Pseudomonadati</taxon>
        <taxon>Pseudomonadota</taxon>
        <taxon>Betaproteobacteria</taxon>
        <taxon>Burkholderiales</taxon>
        <taxon>Oxalobacteraceae</taxon>
        <taxon>Undibacterium</taxon>
    </lineage>
</organism>
<evidence type="ECO:0000313" key="2">
    <source>
        <dbReference type="EMBL" id="QJQ06925.1"/>
    </source>
</evidence>